<evidence type="ECO:0000313" key="1">
    <source>
        <dbReference type="EMBL" id="KAI4472141.1"/>
    </source>
</evidence>
<proteinExistence type="predicted"/>
<reference evidence="1" key="1">
    <citation type="submission" date="2022-04" db="EMBL/GenBank/DDBJ databases">
        <title>Chromosome-scale genome assembly of Holotrichia oblita Faldermann.</title>
        <authorList>
            <person name="Rongchong L."/>
        </authorList>
    </citation>
    <scope>NUCLEOTIDE SEQUENCE</scope>
    <source>
        <strain evidence="1">81SQS9</strain>
    </source>
</reference>
<comment type="caution">
    <text evidence="1">The sequence shown here is derived from an EMBL/GenBank/DDBJ whole genome shotgun (WGS) entry which is preliminary data.</text>
</comment>
<organism evidence="1 2">
    <name type="scientific">Holotrichia oblita</name>
    <name type="common">Chafer beetle</name>
    <dbReference type="NCBI Taxonomy" id="644536"/>
    <lineage>
        <taxon>Eukaryota</taxon>
        <taxon>Metazoa</taxon>
        <taxon>Ecdysozoa</taxon>
        <taxon>Arthropoda</taxon>
        <taxon>Hexapoda</taxon>
        <taxon>Insecta</taxon>
        <taxon>Pterygota</taxon>
        <taxon>Neoptera</taxon>
        <taxon>Endopterygota</taxon>
        <taxon>Coleoptera</taxon>
        <taxon>Polyphaga</taxon>
        <taxon>Scarabaeiformia</taxon>
        <taxon>Scarabaeidae</taxon>
        <taxon>Melolonthinae</taxon>
        <taxon>Holotrichia</taxon>
    </lineage>
</organism>
<keyword evidence="2" id="KW-1185">Reference proteome</keyword>
<name>A0ACB9TZA4_HOLOL</name>
<dbReference type="Proteomes" id="UP001056778">
    <property type="component" value="Chromosome 1"/>
</dbReference>
<sequence length="468" mass="52294">MNFVGSCTSWLCSHNETEKQLASPTDIGGSQVPATATLTTNNTTVADPGPSPGGSNSCDDVIPPQKNCYRLVMLGDLFVIVFSMDSRETFEEAIRLREQILETKVNAGAAANTGVGLTKKKIMPRVPMVLAGNKCDKEMNEKKVNVLPLRSVAGTDFNETKSSDLSDIENISLHSVPKEDKSQDHIGDDVESLPDSSQGPSTSGVELHLCPIECFVTKNGKNYTANFLRVPSMKGQPNKTFFVYPDIPDVSEFSSDQIIGRVKGRRGIPIFQVDVTKWKTVTVEEVQAYCESQNSTCVFVETSAKKNLKVDEVFYQLFLIANLPLEMAPNHHKRVHASFGAPCPLPPPQPSHHTKSGPRMNISQMNGNSRRTPNMNRMPPQQQQQPPPQLQQQPQQQIDKHTCAQHEELIRYIHDSWNKVSQELDRSNGNTAYYNEQEPHHLKNFKPFDLQAYWGRRVVQMQSQGQHL</sequence>
<accession>A0ACB9TZA4</accession>
<gene>
    <name evidence="1" type="ORF">MML48_1g01826</name>
</gene>
<evidence type="ECO:0000313" key="2">
    <source>
        <dbReference type="Proteomes" id="UP001056778"/>
    </source>
</evidence>
<protein>
    <submittedName>
        <fullName evidence="1">Small GTPase</fullName>
    </submittedName>
</protein>
<dbReference type="EMBL" id="CM043015">
    <property type="protein sequence ID" value="KAI4472141.1"/>
    <property type="molecule type" value="Genomic_DNA"/>
</dbReference>